<name>A0AAN8WRT1_HALRR</name>
<evidence type="ECO:0000313" key="2">
    <source>
        <dbReference type="EMBL" id="KAK7071070.1"/>
    </source>
</evidence>
<dbReference type="EMBL" id="JAXCGZ010015152">
    <property type="protein sequence ID" value="KAK7071070.1"/>
    <property type="molecule type" value="Genomic_DNA"/>
</dbReference>
<reference evidence="2 3" key="1">
    <citation type="submission" date="2023-11" db="EMBL/GenBank/DDBJ databases">
        <title>Halocaridina rubra genome assembly.</title>
        <authorList>
            <person name="Smith C."/>
        </authorList>
    </citation>
    <scope>NUCLEOTIDE SEQUENCE [LARGE SCALE GENOMIC DNA]</scope>
    <source>
        <strain evidence="2">EP-1</strain>
        <tissue evidence="2">Whole</tissue>
    </source>
</reference>
<protein>
    <submittedName>
        <fullName evidence="2">Uncharacterized protein</fullName>
    </submittedName>
</protein>
<comment type="caution">
    <text evidence="2">The sequence shown here is derived from an EMBL/GenBank/DDBJ whole genome shotgun (WGS) entry which is preliminary data.</text>
</comment>
<proteinExistence type="predicted"/>
<keyword evidence="1" id="KW-0812">Transmembrane</keyword>
<sequence length="546" mass="60981">MQVKVSFHQSAEKHNIFTTVWLMFSWFTAIAAIIILGGHTTHKHIQENNDNTFYWGRSELARSNRGLVKNLWIYNSNSDWSSDHRENAIIGLIYGIIGGNLSHQALETFHGNAYDADIKQAKLNIVKALHIGLGIEKDDFQKVFGITLEEDLPHTYPKNYTLTHWGETVDVLPDIIAKPVITFTKPAAAYTRPVESVLKPAVAITRPVELISKPLAAHTKPVEAVSQPAFAFTRPIEPFIKPIAASEAISKPHAALTETVKAMVTPAANEKRNIITKFLPTLKEIIRRLQNKNPGVAHTTNSDESEMHDMLHDDVVDTTALHSIQKHLNRNITETQLWTSIQKLLRNSTNGSILLSKVIHTLQNSTLIGGKEEIKTTYYTESSGSITKESQANDATYMNQDSSTIPAQITKKKMTAVDSDMNATGESTITQVTKSNISYIDTDINNNDNTVPIPLPTLPSRNESLNISDSSKEQGITWACFPQDIVTLIASIICWIPLLTERLFYAWNTEPTMPVIVPILFFLLAQLYNILRALCYTFDQKKVSIA</sequence>
<keyword evidence="1" id="KW-0472">Membrane</keyword>
<accession>A0AAN8WRT1</accession>
<organism evidence="2 3">
    <name type="scientific">Halocaridina rubra</name>
    <name type="common">Hawaiian red shrimp</name>
    <dbReference type="NCBI Taxonomy" id="373956"/>
    <lineage>
        <taxon>Eukaryota</taxon>
        <taxon>Metazoa</taxon>
        <taxon>Ecdysozoa</taxon>
        <taxon>Arthropoda</taxon>
        <taxon>Crustacea</taxon>
        <taxon>Multicrustacea</taxon>
        <taxon>Malacostraca</taxon>
        <taxon>Eumalacostraca</taxon>
        <taxon>Eucarida</taxon>
        <taxon>Decapoda</taxon>
        <taxon>Pleocyemata</taxon>
        <taxon>Caridea</taxon>
        <taxon>Atyoidea</taxon>
        <taxon>Atyidae</taxon>
        <taxon>Halocaridina</taxon>
    </lineage>
</organism>
<feature type="transmembrane region" description="Helical" evidence="1">
    <location>
        <begin position="476"/>
        <end position="500"/>
    </location>
</feature>
<evidence type="ECO:0000256" key="1">
    <source>
        <dbReference type="SAM" id="Phobius"/>
    </source>
</evidence>
<keyword evidence="3" id="KW-1185">Reference proteome</keyword>
<keyword evidence="1" id="KW-1133">Transmembrane helix</keyword>
<feature type="transmembrane region" description="Helical" evidence="1">
    <location>
        <begin position="512"/>
        <end position="531"/>
    </location>
</feature>
<dbReference type="AlphaFoldDB" id="A0AAN8WRT1"/>
<feature type="transmembrane region" description="Helical" evidence="1">
    <location>
        <begin position="20"/>
        <end position="38"/>
    </location>
</feature>
<evidence type="ECO:0000313" key="3">
    <source>
        <dbReference type="Proteomes" id="UP001381693"/>
    </source>
</evidence>
<dbReference type="Proteomes" id="UP001381693">
    <property type="component" value="Unassembled WGS sequence"/>
</dbReference>
<gene>
    <name evidence="2" type="ORF">SK128_015586</name>
</gene>